<accession>A0A817WBM8</accession>
<reference evidence="2" key="1">
    <citation type="submission" date="2021-02" db="EMBL/GenBank/DDBJ databases">
        <authorList>
            <person name="Nowell W R."/>
        </authorList>
    </citation>
    <scope>NUCLEOTIDE SEQUENCE</scope>
</reference>
<feature type="domain" description="Peptidase C14 caspase" evidence="1">
    <location>
        <begin position="2"/>
        <end position="118"/>
    </location>
</feature>
<dbReference type="Gene3D" id="3.40.50.1460">
    <property type="match status" value="1"/>
</dbReference>
<sequence>MILDACRTDKDNDAWEMKTANEDECRIPAFGKALTANSRTQTKLQFVLIFSYDPGTVSFVGDSAMGTNSLFISALLNHLSKPNLRLEDMMLQITQEVLGKSTMIQRPWLHTCLTEPFYFNKEPQATAPNNSRYSDKEFVYEGCACGRCDLFRDWHWYPDSMRKHYTNRSNASCTGSEYVDPYVDEDGAPGDSYRHRAYIEDDDYDNLDLDLDLDCDCIDIDGVYHTGLTVDEYGDLCECHSNK</sequence>
<dbReference type="EMBL" id="CAJNYT010000547">
    <property type="protein sequence ID" value="CAF3353803.1"/>
    <property type="molecule type" value="Genomic_DNA"/>
</dbReference>
<organism evidence="2 4">
    <name type="scientific">Rotaria socialis</name>
    <dbReference type="NCBI Taxonomy" id="392032"/>
    <lineage>
        <taxon>Eukaryota</taxon>
        <taxon>Metazoa</taxon>
        <taxon>Spiralia</taxon>
        <taxon>Gnathifera</taxon>
        <taxon>Rotifera</taxon>
        <taxon>Eurotatoria</taxon>
        <taxon>Bdelloidea</taxon>
        <taxon>Philodinida</taxon>
        <taxon>Philodinidae</taxon>
        <taxon>Rotaria</taxon>
    </lineage>
</organism>
<dbReference type="InterPro" id="IPR011600">
    <property type="entry name" value="Pept_C14_caspase"/>
</dbReference>
<dbReference type="PANTHER" id="PTHR22576">
    <property type="entry name" value="MUCOSA ASSOCIATED LYMPHOID TISSUE LYMPHOMA TRANSLOCATION PROTEIN 1/PARACASPASE"/>
    <property type="match status" value="1"/>
</dbReference>
<protein>
    <recommendedName>
        <fullName evidence="1">Peptidase C14 caspase domain-containing protein</fullName>
    </recommendedName>
</protein>
<dbReference type="AlphaFoldDB" id="A0A817WBM8"/>
<evidence type="ECO:0000313" key="3">
    <source>
        <dbReference type="EMBL" id="CAF4590167.1"/>
    </source>
</evidence>
<dbReference type="SUPFAM" id="SSF52129">
    <property type="entry name" value="Caspase-like"/>
    <property type="match status" value="1"/>
</dbReference>
<dbReference type="InterPro" id="IPR029030">
    <property type="entry name" value="Caspase-like_dom_sf"/>
</dbReference>
<dbReference type="InterPro" id="IPR052039">
    <property type="entry name" value="Caspase-related_regulators"/>
</dbReference>
<dbReference type="GO" id="GO:0006508">
    <property type="term" value="P:proteolysis"/>
    <property type="evidence" value="ECO:0007669"/>
    <property type="project" value="InterPro"/>
</dbReference>
<comment type="caution">
    <text evidence="2">The sequence shown here is derived from an EMBL/GenBank/DDBJ whole genome shotgun (WGS) entry which is preliminary data.</text>
</comment>
<name>A0A817WBM8_9BILA</name>
<dbReference type="Pfam" id="PF00656">
    <property type="entry name" value="Peptidase_C14"/>
    <property type="match status" value="1"/>
</dbReference>
<dbReference type="Proteomes" id="UP000663872">
    <property type="component" value="Unassembled WGS sequence"/>
</dbReference>
<evidence type="ECO:0000313" key="4">
    <source>
        <dbReference type="Proteomes" id="UP000663872"/>
    </source>
</evidence>
<evidence type="ECO:0000313" key="2">
    <source>
        <dbReference type="EMBL" id="CAF3353803.1"/>
    </source>
</evidence>
<dbReference type="GO" id="GO:0004197">
    <property type="term" value="F:cysteine-type endopeptidase activity"/>
    <property type="evidence" value="ECO:0007669"/>
    <property type="project" value="InterPro"/>
</dbReference>
<dbReference type="PANTHER" id="PTHR22576:SF37">
    <property type="entry name" value="MUCOSA-ASSOCIATED LYMPHOID TISSUE LYMPHOMA TRANSLOCATION PROTEIN 1"/>
    <property type="match status" value="1"/>
</dbReference>
<proteinExistence type="predicted"/>
<dbReference type="EMBL" id="CAJOBR010001234">
    <property type="protein sequence ID" value="CAF4590167.1"/>
    <property type="molecule type" value="Genomic_DNA"/>
</dbReference>
<gene>
    <name evidence="2" type="ORF">GRG538_LOCUS5773</name>
    <name evidence="3" type="ORF">QYT958_LOCUS10847</name>
</gene>
<dbReference type="Proteomes" id="UP000663848">
    <property type="component" value="Unassembled WGS sequence"/>
</dbReference>
<evidence type="ECO:0000259" key="1">
    <source>
        <dbReference type="Pfam" id="PF00656"/>
    </source>
</evidence>